<dbReference type="InterPro" id="IPR045864">
    <property type="entry name" value="aa-tRNA-synth_II/BPL/LPL"/>
</dbReference>
<evidence type="ECO:0000259" key="19">
    <source>
        <dbReference type="PROSITE" id="PS51483"/>
    </source>
</evidence>
<dbReference type="SUPFAM" id="SSF55681">
    <property type="entry name" value="Class II aaRS and biotin synthetases"/>
    <property type="match status" value="1"/>
</dbReference>
<dbReference type="InterPro" id="IPR045060">
    <property type="entry name" value="Phe-tRNA-ligase_IIc_bsu"/>
</dbReference>
<keyword evidence="8 15" id="KW-0547">Nucleotide-binding</keyword>
<dbReference type="GO" id="GO:0009328">
    <property type="term" value="C:phenylalanine-tRNA ligase complex"/>
    <property type="evidence" value="ECO:0007669"/>
    <property type="project" value="TreeGrafter"/>
</dbReference>
<organism evidence="20 21">
    <name type="scientific">Oligosphaera ethanolica</name>
    <dbReference type="NCBI Taxonomy" id="760260"/>
    <lineage>
        <taxon>Bacteria</taxon>
        <taxon>Pseudomonadati</taxon>
        <taxon>Lentisphaerota</taxon>
        <taxon>Oligosphaeria</taxon>
        <taxon>Oligosphaerales</taxon>
        <taxon>Oligosphaeraceae</taxon>
        <taxon>Oligosphaera</taxon>
    </lineage>
</organism>
<dbReference type="FunFam" id="3.50.40.10:FF:000001">
    <property type="entry name" value="Phenylalanine--tRNA ligase beta subunit"/>
    <property type="match status" value="1"/>
</dbReference>
<evidence type="ECO:0000256" key="5">
    <source>
        <dbReference type="ARBA" id="ARBA00022555"/>
    </source>
</evidence>
<dbReference type="Pfam" id="PF01588">
    <property type="entry name" value="tRNA_bind"/>
    <property type="match status" value="1"/>
</dbReference>
<dbReference type="NCBIfam" id="NF045760">
    <property type="entry name" value="YtpR"/>
    <property type="match status" value="1"/>
</dbReference>
<dbReference type="RefSeq" id="WP_307260111.1">
    <property type="nucleotide sequence ID" value="NZ_JAUSVL010000001.1"/>
</dbReference>
<comment type="cofactor">
    <cofactor evidence="15">
        <name>Mg(2+)</name>
        <dbReference type="ChEBI" id="CHEBI:18420"/>
    </cofactor>
    <text evidence="15">Binds 2 magnesium ions per tetramer.</text>
</comment>
<dbReference type="PROSITE" id="PS51447">
    <property type="entry name" value="FDX_ACB"/>
    <property type="match status" value="1"/>
</dbReference>
<keyword evidence="4 15" id="KW-0963">Cytoplasm</keyword>
<dbReference type="Pfam" id="PF03484">
    <property type="entry name" value="B5"/>
    <property type="match status" value="1"/>
</dbReference>
<dbReference type="EMBL" id="JAUSVL010000001">
    <property type="protein sequence ID" value="MDQ0288777.1"/>
    <property type="molecule type" value="Genomic_DNA"/>
</dbReference>
<dbReference type="CDD" id="cd00769">
    <property type="entry name" value="PheRS_beta_core"/>
    <property type="match status" value="1"/>
</dbReference>
<keyword evidence="10 15" id="KW-0460">Magnesium</keyword>
<dbReference type="GO" id="GO:0005524">
    <property type="term" value="F:ATP binding"/>
    <property type="evidence" value="ECO:0007669"/>
    <property type="project" value="UniProtKB-UniRule"/>
</dbReference>
<comment type="subcellular location">
    <subcellularLocation>
        <location evidence="1 15">Cytoplasm</location>
    </subcellularLocation>
</comment>
<dbReference type="InterPro" id="IPR009061">
    <property type="entry name" value="DNA-bd_dom_put_sf"/>
</dbReference>
<dbReference type="Pfam" id="PF17759">
    <property type="entry name" value="tRNA_synthFbeta"/>
    <property type="match status" value="1"/>
</dbReference>
<dbReference type="SMART" id="SM00896">
    <property type="entry name" value="FDX-ACB"/>
    <property type="match status" value="1"/>
</dbReference>
<dbReference type="InterPro" id="IPR033714">
    <property type="entry name" value="tRNA_bind_bactPheRS"/>
</dbReference>
<dbReference type="AlphaFoldDB" id="A0AAE4ANW8"/>
<dbReference type="Gene3D" id="3.50.40.10">
    <property type="entry name" value="Phenylalanyl-trna Synthetase, Chain B, domain 3"/>
    <property type="match status" value="1"/>
</dbReference>
<dbReference type="SUPFAM" id="SSF50249">
    <property type="entry name" value="Nucleic acid-binding proteins"/>
    <property type="match status" value="1"/>
</dbReference>
<evidence type="ECO:0000259" key="17">
    <source>
        <dbReference type="PROSITE" id="PS50886"/>
    </source>
</evidence>
<dbReference type="NCBIfam" id="TIGR00472">
    <property type="entry name" value="pheT_bact"/>
    <property type="match status" value="1"/>
</dbReference>
<dbReference type="PANTHER" id="PTHR10947">
    <property type="entry name" value="PHENYLALANYL-TRNA SYNTHETASE BETA CHAIN AND LEUCINE-RICH REPEAT-CONTAINING PROTEIN 47"/>
    <property type="match status" value="1"/>
</dbReference>
<accession>A0AAE4ANW8</accession>
<dbReference type="InterPro" id="IPR012340">
    <property type="entry name" value="NA-bd_OB-fold"/>
</dbReference>
<proteinExistence type="inferred from homology"/>
<evidence type="ECO:0000256" key="9">
    <source>
        <dbReference type="ARBA" id="ARBA00022840"/>
    </source>
</evidence>
<evidence type="ECO:0000256" key="16">
    <source>
        <dbReference type="PROSITE-ProRule" id="PRU00209"/>
    </source>
</evidence>
<evidence type="ECO:0000256" key="14">
    <source>
        <dbReference type="ARBA" id="ARBA00049255"/>
    </source>
</evidence>
<dbReference type="PANTHER" id="PTHR10947:SF0">
    <property type="entry name" value="PHENYLALANINE--TRNA LIGASE BETA SUBUNIT"/>
    <property type="match status" value="1"/>
</dbReference>
<dbReference type="SUPFAM" id="SSF56037">
    <property type="entry name" value="PheT/TilS domain"/>
    <property type="match status" value="1"/>
</dbReference>
<dbReference type="InterPro" id="IPR020825">
    <property type="entry name" value="Phe-tRNA_synthase-like_B3/B4"/>
</dbReference>
<keyword evidence="5 16" id="KW-0820">tRNA-binding</keyword>
<evidence type="ECO:0000256" key="1">
    <source>
        <dbReference type="ARBA" id="ARBA00004496"/>
    </source>
</evidence>
<feature type="binding site" evidence="15">
    <location>
        <position position="461"/>
    </location>
    <ligand>
        <name>Mg(2+)</name>
        <dbReference type="ChEBI" id="CHEBI:18420"/>
        <note>shared with alpha subunit</note>
    </ligand>
</feature>
<evidence type="ECO:0000256" key="7">
    <source>
        <dbReference type="ARBA" id="ARBA00022723"/>
    </source>
</evidence>
<evidence type="ECO:0000256" key="3">
    <source>
        <dbReference type="ARBA" id="ARBA00011209"/>
    </source>
</evidence>
<dbReference type="SUPFAM" id="SSF46955">
    <property type="entry name" value="Putative DNA-binding domain"/>
    <property type="match status" value="1"/>
</dbReference>
<keyword evidence="7 15" id="KW-0479">Metal-binding</keyword>
<evidence type="ECO:0000256" key="13">
    <source>
        <dbReference type="ARBA" id="ARBA00023146"/>
    </source>
</evidence>
<comment type="similarity">
    <text evidence="2 15">Belongs to the phenylalanyl-tRNA synthetase beta subunit family. Type 1 subfamily.</text>
</comment>
<evidence type="ECO:0000259" key="18">
    <source>
        <dbReference type="PROSITE" id="PS51447"/>
    </source>
</evidence>
<dbReference type="Proteomes" id="UP001238163">
    <property type="component" value="Unassembled WGS sequence"/>
</dbReference>
<comment type="catalytic activity">
    <reaction evidence="14 15">
        <text>tRNA(Phe) + L-phenylalanine + ATP = L-phenylalanyl-tRNA(Phe) + AMP + diphosphate + H(+)</text>
        <dbReference type="Rhea" id="RHEA:19413"/>
        <dbReference type="Rhea" id="RHEA-COMP:9668"/>
        <dbReference type="Rhea" id="RHEA-COMP:9699"/>
        <dbReference type="ChEBI" id="CHEBI:15378"/>
        <dbReference type="ChEBI" id="CHEBI:30616"/>
        <dbReference type="ChEBI" id="CHEBI:33019"/>
        <dbReference type="ChEBI" id="CHEBI:58095"/>
        <dbReference type="ChEBI" id="CHEBI:78442"/>
        <dbReference type="ChEBI" id="CHEBI:78531"/>
        <dbReference type="ChEBI" id="CHEBI:456215"/>
        <dbReference type="EC" id="6.1.1.20"/>
    </reaction>
</comment>
<feature type="binding site" evidence="15">
    <location>
        <position position="455"/>
    </location>
    <ligand>
        <name>Mg(2+)</name>
        <dbReference type="ChEBI" id="CHEBI:18420"/>
        <note>shared with alpha subunit</note>
    </ligand>
</feature>
<reference evidence="20" key="1">
    <citation type="submission" date="2023-07" db="EMBL/GenBank/DDBJ databases">
        <title>Genomic Encyclopedia of Type Strains, Phase IV (KMG-IV): sequencing the most valuable type-strain genomes for metagenomic binning, comparative biology and taxonomic classification.</title>
        <authorList>
            <person name="Goeker M."/>
        </authorList>
    </citation>
    <scope>NUCLEOTIDE SEQUENCE</scope>
    <source>
        <strain evidence="20">DSM 24202</strain>
    </source>
</reference>
<dbReference type="SUPFAM" id="SSF54991">
    <property type="entry name" value="Anticodon-binding domain of PheRS"/>
    <property type="match status" value="1"/>
</dbReference>
<comment type="caution">
    <text evidence="20">The sequence shown here is derived from an EMBL/GenBank/DDBJ whole genome shotgun (WGS) entry which is preliminary data.</text>
</comment>
<feature type="domain" description="B5" evidence="19">
    <location>
        <begin position="401"/>
        <end position="477"/>
    </location>
</feature>
<evidence type="ECO:0000256" key="12">
    <source>
        <dbReference type="ARBA" id="ARBA00022917"/>
    </source>
</evidence>
<dbReference type="InterPro" id="IPR041616">
    <property type="entry name" value="PheRS_beta_core"/>
</dbReference>
<evidence type="ECO:0000256" key="2">
    <source>
        <dbReference type="ARBA" id="ARBA00008653"/>
    </source>
</evidence>
<evidence type="ECO:0000256" key="6">
    <source>
        <dbReference type="ARBA" id="ARBA00022598"/>
    </source>
</evidence>
<dbReference type="SMART" id="SM00874">
    <property type="entry name" value="B5"/>
    <property type="match status" value="1"/>
</dbReference>
<dbReference type="Gene3D" id="2.40.50.140">
    <property type="entry name" value="Nucleic acid-binding proteins"/>
    <property type="match status" value="1"/>
</dbReference>
<keyword evidence="6 15" id="KW-0436">Ligase</keyword>
<feature type="binding site" evidence="15">
    <location>
        <position position="465"/>
    </location>
    <ligand>
        <name>Mg(2+)</name>
        <dbReference type="ChEBI" id="CHEBI:18420"/>
        <note>shared with alpha subunit</note>
    </ligand>
</feature>
<evidence type="ECO:0000256" key="11">
    <source>
        <dbReference type="ARBA" id="ARBA00022884"/>
    </source>
</evidence>
<dbReference type="PROSITE" id="PS50886">
    <property type="entry name" value="TRBD"/>
    <property type="match status" value="1"/>
</dbReference>
<dbReference type="InterPro" id="IPR005147">
    <property type="entry name" value="tRNA_synthase_B5-dom"/>
</dbReference>
<keyword evidence="9 15" id="KW-0067">ATP-binding</keyword>
<dbReference type="GO" id="GO:0000049">
    <property type="term" value="F:tRNA binding"/>
    <property type="evidence" value="ECO:0007669"/>
    <property type="project" value="UniProtKB-UniRule"/>
</dbReference>
<dbReference type="CDD" id="cd02796">
    <property type="entry name" value="tRNA_bind_bactPheRS"/>
    <property type="match status" value="1"/>
</dbReference>
<dbReference type="GO" id="GO:0004826">
    <property type="term" value="F:phenylalanine-tRNA ligase activity"/>
    <property type="evidence" value="ECO:0007669"/>
    <property type="project" value="UniProtKB-UniRule"/>
</dbReference>
<evidence type="ECO:0000256" key="4">
    <source>
        <dbReference type="ARBA" id="ARBA00022490"/>
    </source>
</evidence>
<dbReference type="PROSITE" id="PS51483">
    <property type="entry name" value="B5"/>
    <property type="match status" value="1"/>
</dbReference>
<feature type="domain" description="FDX-ACB" evidence="18">
    <location>
        <begin position="703"/>
        <end position="797"/>
    </location>
</feature>
<evidence type="ECO:0000313" key="20">
    <source>
        <dbReference type="EMBL" id="MDQ0288777.1"/>
    </source>
</evidence>
<feature type="binding site" evidence="15">
    <location>
        <position position="464"/>
    </location>
    <ligand>
        <name>Mg(2+)</name>
        <dbReference type="ChEBI" id="CHEBI:18420"/>
        <note>shared with alpha subunit</note>
    </ligand>
</feature>
<keyword evidence="13 15" id="KW-0030">Aminoacyl-tRNA synthetase</keyword>
<dbReference type="Gene3D" id="3.30.70.380">
    <property type="entry name" value="Ferrodoxin-fold anticodon-binding domain"/>
    <property type="match status" value="1"/>
</dbReference>
<dbReference type="GO" id="GO:0000287">
    <property type="term" value="F:magnesium ion binding"/>
    <property type="evidence" value="ECO:0007669"/>
    <property type="project" value="UniProtKB-UniRule"/>
</dbReference>
<gene>
    <name evidence="15" type="primary">pheT</name>
    <name evidence="20" type="ORF">J3R75_000884</name>
</gene>
<evidence type="ECO:0000256" key="8">
    <source>
        <dbReference type="ARBA" id="ARBA00022741"/>
    </source>
</evidence>
<comment type="subunit">
    <text evidence="3 15">Tetramer of two alpha and two beta subunits.</text>
</comment>
<protein>
    <recommendedName>
        <fullName evidence="15">Phenylalanine--tRNA ligase beta subunit</fullName>
        <ecNumber evidence="15">6.1.1.20</ecNumber>
    </recommendedName>
    <alternativeName>
        <fullName evidence="15">Phenylalanyl-tRNA synthetase beta subunit</fullName>
        <shortName evidence="15">PheRS</shortName>
    </alternativeName>
</protein>
<dbReference type="HAMAP" id="MF_00283">
    <property type="entry name" value="Phe_tRNA_synth_beta1"/>
    <property type="match status" value="1"/>
</dbReference>
<dbReference type="Pfam" id="PF03147">
    <property type="entry name" value="FDX-ACB"/>
    <property type="match status" value="1"/>
</dbReference>
<dbReference type="FunFam" id="2.40.50.140:FF:000045">
    <property type="entry name" value="Phenylalanine--tRNA ligase beta subunit"/>
    <property type="match status" value="1"/>
</dbReference>
<dbReference type="InterPro" id="IPR036690">
    <property type="entry name" value="Fdx_antiC-bd_sf"/>
</dbReference>
<dbReference type="GO" id="GO:0006432">
    <property type="term" value="P:phenylalanyl-tRNA aminoacylation"/>
    <property type="evidence" value="ECO:0007669"/>
    <property type="project" value="UniProtKB-UniRule"/>
</dbReference>
<dbReference type="InterPro" id="IPR005121">
    <property type="entry name" value="Fdx_antiC-bd"/>
</dbReference>
<feature type="domain" description="TRNA-binding" evidence="17">
    <location>
        <begin position="39"/>
        <end position="147"/>
    </location>
</feature>
<dbReference type="Gene3D" id="3.30.56.10">
    <property type="match status" value="2"/>
</dbReference>
<evidence type="ECO:0000256" key="15">
    <source>
        <dbReference type="HAMAP-Rule" id="MF_00283"/>
    </source>
</evidence>
<dbReference type="EC" id="6.1.1.20" evidence="15"/>
<dbReference type="InterPro" id="IPR005146">
    <property type="entry name" value="B3/B4_tRNA-bd"/>
</dbReference>
<keyword evidence="21" id="KW-1185">Reference proteome</keyword>
<sequence length="797" mass="86343">MKTSVNWLRNYIDIPWAPKELAARLTAAGLEVEGIEFTGQIPAGVIVAEILARSPHANSDHLSICTVNAGQGEPLQIVCGAPNCDAGQKVPLATVGTQFGDFQIKKAKIRGVESSGMLCSARELGLSDDHSGLMILPPDTPLGIPLTDIVEQDAVIDWEVTPNRPDWLSHVGIAREIAAVAQLPLRLPAPAIRSLPNSSVHDCAKVSVLDSDLCPRYIARVFKNIKVGPSPDWMVKHLEAVGLRAVNNVVDITNYVMLEFGQPLHAFDLTTLAGSEIVVRRAKQGEEITTLDGTKLKLSTDNLLIADRDKGVALAGIMGGENSMITDATTTVLLEAAAFDRSNVRVSSRTLGIATDSSYRFERGVSPETTAAASARAATLLCELCGADQVDGIIDCYGKPWQCPEITLRVQRCNALLGLSLDATAIASCLERRGLSILMQDAETITARAPAWRFDLHAEHDLIEEVAQISGLDAIPEAPVAARISGTMKDDRFLPLEEIRGEFQALGLDEIINYSLWSLPQCLQGTACSEEEIIKVDNPISIDTAFLRPTLLPGLMQVVAHNIAHNEHNLRLFELGRVFRKNNGRHSEGLQAAIAITGKRHPERFGSDLAATVDFYDLKGILASWLEARRLTDCSWQSAEAPACKPGACATLTSKGKTIATFGEAATVLTKGIRLRAPLFLALIDVDALLKLKAAPPVYTPIAQFPATSRDISFVAPAGLTHQTIVATIRDLQLPLVDRIDLFDIFSDEKVLGKDRCSLSYSVTFRHQERTLTDDEVNALQTTIRSALAEKLGVELR</sequence>
<name>A0AAE4ANW8_9BACT</name>
<keyword evidence="11 16" id="KW-0694">RNA-binding</keyword>
<dbReference type="Gene3D" id="3.30.930.10">
    <property type="entry name" value="Bira Bifunctional Protein, Domain 2"/>
    <property type="match status" value="1"/>
</dbReference>
<dbReference type="InterPro" id="IPR004532">
    <property type="entry name" value="Phe-tRNA-ligase_IIc_bsu_bact"/>
</dbReference>
<dbReference type="Pfam" id="PF03483">
    <property type="entry name" value="B3_4"/>
    <property type="match status" value="1"/>
</dbReference>
<dbReference type="InterPro" id="IPR002547">
    <property type="entry name" value="tRNA-bd_dom"/>
</dbReference>
<keyword evidence="12 15" id="KW-0648">Protein biosynthesis</keyword>
<dbReference type="SMART" id="SM00873">
    <property type="entry name" value="B3_4"/>
    <property type="match status" value="1"/>
</dbReference>
<evidence type="ECO:0000313" key="21">
    <source>
        <dbReference type="Proteomes" id="UP001238163"/>
    </source>
</evidence>
<evidence type="ECO:0000256" key="10">
    <source>
        <dbReference type="ARBA" id="ARBA00022842"/>
    </source>
</evidence>